<accession>A0AAN1VQ84</accession>
<proteinExistence type="predicted"/>
<dbReference type="EMBL" id="AP012046">
    <property type="protein sequence ID" value="BAK93752.1"/>
    <property type="molecule type" value="Genomic_DNA"/>
</dbReference>
<evidence type="ECO:0000313" key="2">
    <source>
        <dbReference type="Proteomes" id="UP000002663"/>
    </source>
</evidence>
<dbReference type="RefSeq" id="WP_014123821.1">
    <property type="nucleotide sequence ID" value="NC_016052.1"/>
</dbReference>
<dbReference type="Proteomes" id="UP000002663">
    <property type="component" value="Chromosome"/>
</dbReference>
<sequence>MINEESLTTSWYNKLTQDDKNLDRTLLDKVTHALYLLEKLTDTNLNFIFKGGTSLLLLLKEMKRLSICVNIIITA</sequence>
<dbReference type="AlphaFoldDB" id="A0AAN1VQ84"/>
<evidence type="ECO:0008006" key="3">
    <source>
        <dbReference type="Google" id="ProtNLM"/>
    </source>
</evidence>
<gene>
    <name evidence="1" type="ordered locus">TEH_04250</name>
</gene>
<organism evidence="1 2">
    <name type="scientific">Tetragenococcus halophilus (strain DSM 20338 / JCM 20259 / NCIMB 9735 / NBRC 12172)</name>
    <name type="common">Pediococcus halophilus</name>
    <dbReference type="NCBI Taxonomy" id="945021"/>
    <lineage>
        <taxon>Bacteria</taxon>
        <taxon>Bacillati</taxon>
        <taxon>Bacillota</taxon>
        <taxon>Bacilli</taxon>
        <taxon>Lactobacillales</taxon>
        <taxon>Enterococcaceae</taxon>
        <taxon>Tetragenococcus</taxon>
    </lineage>
</organism>
<protein>
    <recommendedName>
        <fullName evidence="3">Nucleotidyl transferase AbiEii/AbiGii toxin family protein</fullName>
    </recommendedName>
</protein>
<dbReference type="KEGG" id="thl:TEH_04250"/>
<reference evidence="1 2" key="1">
    <citation type="submission" date="2011-01" db="EMBL/GenBank/DDBJ databases">
        <title>Whole genome sequence of Tetragenococcus halophilus NBRC 12172.</title>
        <authorList>
            <person name="Nakazawa H."/>
            <person name="Omata S."/>
            <person name="Koga C."/>
            <person name="Watanabe Y."/>
            <person name="Katano Y."/>
            <person name="Ito N."/>
            <person name="Tsukatani N."/>
            <person name="Ankai A."/>
            <person name="Oguchi A."/>
            <person name="Fukui S."/>
            <person name="Yashiro I."/>
            <person name="Kamata S."/>
            <person name="Hashimoto Y."/>
            <person name="Yamazaki J."/>
            <person name="Taguchi H."/>
            <person name="Tanaka A."/>
            <person name="Koyama T."/>
            <person name="Ichige A."/>
            <person name="Hanya Y."/>
            <person name="Tanikawa S."/>
            <person name="Yamazaki S."/>
            <person name="Fujita N."/>
        </authorList>
    </citation>
    <scope>NUCLEOTIDE SEQUENCE [LARGE SCALE GENOMIC DNA]</scope>
    <source>
        <strain evidence="2">DSM 20338 / JCM 20259 / NCIMB 9735 / NBRC 12172</strain>
    </source>
</reference>
<evidence type="ECO:0000313" key="1">
    <source>
        <dbReference type="EMBL" id="BAK93752.1"/>
    </source>
</evidence>
<name>A0AAN1VQ84_TETHN</name>